<reference evidence="2" key="1">
    <citation type="submission" date="2020-09" db="EMBL/GenBank/DDBJ databases">
        <title>Genome-Enabled Discovery of Anthraquinone Biosynthesis in Senna tora.</title>
        <authorList>
            <person name="Kang S.-H."/>
            <person name="Pandey R.P."/>
            <person name="Lee C.-M."/>
            <person name="Sim J.-S."/>
            <person name="Jeong J.-T."/>
            <person name="Choi B.-S."/>
            <person name="Jung M."/>
            <person name="Ginzburg D."/>
            <person name="Zhao K."/>
            <person name="Won S.Y."/>
            <person name="Oh T.-J."/>
            <person name="Yu Y."/>
            <person name="Kim N.-H."/>
            <person name="Lee O.R."/>
            <person name="Lee T.-H."/>
            <person name="Bashyal P."/>
            <person name="Kim T.-S."/>
            <person name="Lee W.-H."/>
            <person name="Kawkins C."/>
            <person name="Kim C.-K."/>
            <person name="Kim J.S."/>
            <person name="Ahn B.O."/>
            <person name="Rhee S.Y."/>
            <person name="Sohng J.K."/>
        </authorList>
    </citation>
    <scope>NUCLEOTIDE SEQUENCE</scope>
    <source>
        <tissue evidence="2">Leaf</tissue>
    </source>
</reference>
<evidence type="ECO:0000313" key="3">
    <source>
        <dbReference type="Proteomes" id="UP000634136"/>
    </source>
</evidence>
<evidence type="ECO:0000259" key="1">
    <source>
        <dbReference type="Pfam" id="PF12146"/>
    </source>
</evidence>
<proteinExistence type="predicted"/>
<dbReference type="AlphaFoldDB" id="A0A834U2F3"/>
<dbReference type="InterPro" id="IPR029058">
    <property type="entry name" value="AB_hydrolase_fold"/>
</dbReference>
<protein>
    <submittedName>
        <fullName evidence="2">Caffeoylshikimate esterase-like</fullName>
    </submittedName>
</protein>
<gene>
    <name evidence="2" type="ORF">G2W53_014084</name>
</gene>
<comment type="caution">
    <text evidence="2">The sequence shown here is derived from an EMBL/GenBank/DDBJ whole genome shotgun (WGS) entry which is preliminary data.</text>
</comment>
<feature type="domain" description="Serine aminopeptidase S33" evidence="1">
    <location>
        <begin position="6"/>
        <end position="60"/>
    </location>
</feature>
<dbReference type="Pfam" id="PF12146">
    <property type="entry name" value="Hydrolase_4"/>
    <property type="match status" value="1"/>
</dbReference>
<dbReference type="Gene3D" id="3.40.50.1820">
    <property type="entry name" value="alpha/beta hydrolase"/>
    <property type="match status" value="1"/>
</dbReference>
<accession>A0A834U2F3</accession>
<dbReference type="Proteomes" id="UP000634136">
    <property type="component" value="Unassembled WGS sequence"/>
</dbReference>
<name>A0A834U2F3_9FABA</name>
<keyword evidence="3" id="KW-1185">Reference proteome</keyword>
<dbReference type="SUPFAM" id="SSF53474">
    <property type="entry name" value="alpha/beta-Hydrolases"/>
    <property type="match status" value="1"/>
</dbReference>
<dbReference type="EMBL" id="JAAIUW010000005">
    <property type="protein sequence ID" value="KAF7831751.1"/>
    <property type="molecule type" value="Genomic_DNA"/>
</dbReference>
<sequence>MESNSQFHKLTAVQLTKAEFTTCAIDHQGHGISDGLVAHILNINLVVDDCVSLFDSFRLRFDFDLPSFSTPSLSAAWSPCSSLSARPRIATVLELAVASLRRTVASPQ</sequence>
<dbReference type="OrthoDB" id="2498029at2759"/>
<dbReference type="InterPro" id="IPR022742">
    <property type="entry name" value="Hydrolase_4"/>
</dbReference>
<evidence type="ECO:0000313" key="2">
    <source>
        <dbReference type="EMBL" id="KAF7831751.1"/>
    </source>
</evidence>
<organism evidence="2 3">
    <name type="scientific">Senna tora</name>
    <dbReference type="NCBI Taxonomy" id="362788"/>
    <lineage>
        <taxon>Eukaryota</taxon>
        <taxon>Viridiplantae</taxon>
        <taxon>Streptophyta</taxon>
        <taxon>Embryophyta</taxon>
        <taxon>Tracheophyta</taxon>
        <taxon>Spermatophyta</taxon>
        <taxon>Magnoliopsida</taxon>
        <taxon>eudicotyledons</taxon>
        <taxon>Gunneridae</taxon>
        <taxon>Pentapetalae</taxon>
        <taxon>rosids</taxon>
        <taxon>fabids</taxon>
        <taxon>Fabales</taxon>
        <taxon>Fabaceae</taxon>
        <taxon>Caesalpinioideae</taxon>
        <taxon>Cassia clade</taxon>
        <taxon>Senna</taxon>
    </lineage>
</organism>